<dbReference type="Gene3D" id="3.40.395.10">
    <property type="entry name" value="Adenoviral Proteinase, Chain A"/>
    <property type="match status" value="1"/>
</dbReference>
<dbReference type="GO" id="GO:0008234">
    <property type="term" value="F:cysteine-type peptidase activity"/>
    <property type="evidence" value="ECO:0007669"/>
    <property type="project" value="InterPro"/>
</dbReference>
<sequence length="1006" mass="114042">MQSPIQPELGLFRRITKRHKSNQLFYAETSYAEGGEETDMARFRVTLHDVEGSATLKQREMNLDDAIVDDTPPSKQVCETSSGRTRNPVKKGGILAVYKDGEKCGKSRSKSGMASRSGVVKSVKCDNGVTHRNVEGSGRLKQRVLSLNDDTPPSTQVHETSKGRTKNEARRGSCVASEDGGKSTKRRSKPGRVEQAIKTKHARSRKPPVGNNGEIRQTAYRSSLNGIRTLFEELDLSKGHKKIMKKTPFWLIFQAIIDKKLTPALCRKSDRMIINIINAYDPATDGFKLGRKSIKLTRADIFNIFGISGGSEKVILNYGSRDSVEMVKRGLIKEERLTSSSLKEQVKKYAKGKNKADMEDFVRLLCVYLLHSLFFPTSTSVKWVYLERIEDLRRLKNYDWCGAILDELMSSVRQKHNQPRRVSGCVVVLLYWLCEHTNLVNPAHPEETLGIVKWRTTDLAKEFGKKSLTELKSRQLVSRQPHGTNRTMISSTGKVNNDEVVVLSSIRSGFDGRNNTTVGYEDGSERDQLSPRLLTSNKCGSMMIISSGKTEYELEQTGVAKMDGINDVTFHTDYCGNLAARNNGILQGCGISIEDCRHHNIDDQNAPLIGELRDQIAKMKEHMKQKEEKHASDIAKKDEEIASLNETVLLLLSENSEILEDLTETVVHAVTQNAVPMTIEEQERSMVTRLRTRMRKDTKKDEFIYERKRKRCTGEAEELDPKDDPKQVVDVENFPAGQKKELVKPIPIKNIRTNAVHRYLLREEKDKIKRIWDEADTSTIIWSGTHMGCCVFPNDIRQLMIESAISGNVIDAYVEVLSNEQGSRPDEMQGDCTQATNNTAYVFTSSFLTMLGCKCPIERRKVLVNMMSRTTSYRYLMFPIHFGYHWTLLVLDNEEGSWKFYNSLMQRNGVDANYKAAEQLVESYWKSVRDGLLTTQDCQPIVKVPDCPQQGDSSLDCGVIVCYIIRQYYRNEPILKTLRRVDCQKMRSEIVKAFISGENNPWNEAA</sequence>
<feature type="compositionally biased region" description="Polar residues" evidence="4">
    <location>
        <begin position="73"/>
        <end position="85"/>
    </location>
</feature>
<feature type="compositionally biased region" description="Polar residues" evidence="4">
    <location>
        <begin position="148"/>
        <end position="158"/>
    </location>
</feature>
<feature type="domain" description="Ubiquitin-like protease family profile" evidence="5">
    <location>
        <begin position="789"/>
        <end position="968"/>
    </location>
</feature>
<feature type="region of interest" description="Disordered" evidence="4">
    <location>
        <begin position="69"/>
        <end position="89"/>
    </location>
</feature>
<feature type="region of interest" description="Disordered" evidence="4">
    <location>
        <begin position="129"/>
        <end position="216"/>
    </location>
</feature>
<gene>
    <name evidence="6" type="ORF">RHGRI_021381</name>
</gene>
<dbReference type="PANTHER" id="PTHR34835">
    <property type="entry name" value="OS07G0283600 PROTEIN-RELATED"/>
    <property type="match status" value="1"/>
</dbReference>
<reference evidence="6" key="1">
    <citation type="submission" date="2020-08" db="EMBL/GenBank/DDBJ databases">
        <title>Plant Genome Project.</title>
        <authorList>
            <person name="Zhang R.-G."/>
        </authorList>
    </citation>
    <scope>NUCLEOTIDE SEQUENCE</scope>
    <source>
        <strain evidence="6">WSP0</strain>
        <tissue evidence="6">Leaf</tissue>
    </source>
</reference>
<comment type="similarity">
    <text evidence="1">Belongs to the peptidase C48 family.</text>
</comment>
<protein>
    <recommendedName>
        <fullName evidence="5">Ubiquitin-like protease family profile domain-containing protein</fullName>
    </recommendedName>
</protein>
<keyword evidence="2" id="KW-0645">Protease</keyword>
<dbReference type="EMBL" id="JACTNZ010000007">
    <property type="protein sequence ID" value="KAG5541526.1"/>
    <property type="molecule type" value="Genomic_DNA"/>
</dbReference>
<evidence type="ECO:0000259" key="5">
    <source>
        <dbReference type="PROSITE" id="PS50600"/>
    </source>
</evidence>
<organism evidence="6 7">
    <name type="scientific">Rhododendron griersonianum</name>
    <dbReference type="NCBI Taxonomy" id="479676"/>
    <lineage>
        <taxon>Eukaryota</taxon>
        <taxon>Viridiplantae</taxon>
        <taxon>Streptophyta</taxon>
        <taxon>Embryophyta</taxon>
        <taxon>Tracheophyta</taxon>
        <taxon>Spermatophyta</taxon>
        <taxon>Magnoliopsida</taxon>
        <taxon>eudicotyledons</taxon>
        <taxon>Gunneridae</taxon>
        <taxon>Pentapetalae</taxon>
        <taxon>asterids</taxon>
        <taxon>Ericales</taxon>
        <taxon>Ericaceae</taxon>
        <taxon>Ericoideae</taxon>
        <taxon>Rhodoreae</taxon>
        <taxon>Rhododendron</taxon>
    </lineage>
</organism>
<keyword evidence="7" id="KW-1185">Reference proteome</keyword>
<keyword evidence="3" id="KW-0378">Hydrolase</keyword>
<evidence type="ECO:0000256" key="3">
    <source>
        <dbReference type="ARBA" id="ARBA00022801"/>
    </source>
</evidence>
<dbReference type="GO" id="GO:0006508">
    <property type="term" value="P:proteolysis"/>
    <property type="evidence" value="ECO:0007669"/>
    <property type="project" value="UniProtKB-KW"/>
</dbReference>
<name>A0AAV6JK04_9ERIC</name>
<dbReference type="Pfam" id="PF02902">
    <property type="entry name" value="Peptidase_C48"/>
    <property type="match status" value="1"/>
</dbReference>
<dbReference type="PROSITE" id="PS50600">
    <property type="entry name" value="ULP_PROTEASE"/>
    <property type="match status" value="1"/>
</dbReference>
<evidence type="ECO:0000256" key="2">
    <source>
        <dbReference type="ARBA" id="ARBA00022670"/>
    </source>
</evidence>
<dbReference type="Proteomes" id="UP000823749">
    <property type="component" value="Chromosome 7"/>
</dbReference>
<dbReference type="InterPro" id="IPR038765">
    <property type="entry name" value="Papain-like_cys_pep_sf"/>
</dbReference>
<evidence type="ECO:0000256" key="1">
    <source>
        <dbReference type="ARBA" id="ARBA00005234"/>
    </source>
</evidence>
<dbReference type="InterPro" id="IPR003653">
    <property type="entry name" value="Peptidase_C48_C"/>
</dbReference>
<feature type="compositionally biased region" description="Basic and acidic residues" evidence="4">
    <location>
        <begin position="159"/>
        <end position="171"/>
    </location>
</feature>
<evidence type="ECO:0000313" key="7">
    <source>
        <dbReference type="Proteomes" id="UP000823749"/>
    </source>
</evidence>
<evidence type="ECO:0000313" key="6">
    <source>
        <dbReference type="EMBL" id="KAG5541526.1"/>
    </source>
</evidence>
<proteinExistence type="inferred from homology"/>
<dbReference type="SUPFAM" id="SSF54001">
    <property type="entry name" value="Cysteine proteinases"/>
    <property type="match status" value="1"/>
</dbReference>
<accession>A0AAV6JK04</accession>
<evidence type="ECO:0000256" key="4">
    <source>
        <dbReference type="SAM" id="MobiDB-lite"/>
    </source>
</evidence>
<dbReference type="AlphaFoldDB" id="A0AAV6JK04"/>
<comment type="caution">
    <text evidence="6">The sequence shown here is derived from an EMBL/GenBank/DDBJ whole genome shotgun (WGS) entry which is preliminary data.</text>
</comment>